<dbReference type="GO" id="GO:0016020">
    <property type="term" value="C:membrane"/>
    <property type="evidence" value="ECO:0007669"/>
    <property type="project" value="InterPro"/>
</dbReference>
<sequence>MKKIVLAGHGNFASGLYSSAKIILGEQNFVSCLDCYVNQEQDVEKEISDILDSFDENDEIICLTDLFGGSVNNAFMKIIGTKDIKLITGTNLYLLIYLILNIEMEIDELIKMSIKEAKNGLINCNLSESINIEDDKF</sequence>
<keyword evidence="4" id="KW-0762">Sugar transport</keyword>
<dbReference type="OrthoDB" id="9799827at2"/>
<evidence type="ECO:0000256" key="4">
    <source>
        <dbReference type="ARBA" id="ARBA00022597"/>
    </source>
</evidence>
<dbReference type="STRING" id="883114.HMPREF9709_01494"/>
<feature type="domain" description="PTS EIIA type-4" evidence="8">
    <location>
        <begin position="1"/>
        <end position="121"/>
    </location>
</feature>
<dbReference type="InterPro" id="IPR004701">
    <property type="entry name" value="PTS_EIIA_man-typ"/>
</dbReference>
<evidence type="ECO:0000256" key="6">
    <source>
        <dbReference type="ARBA" id="ARBA00022683"/>
    </source>
</evidence>
<dbReference type="AlphaFoldDB" id="H3NQ83"/>
<evidence type="ECO:0000256" key="2">
    <source>
        <dbReference type="ARBA" id="ARBA00022448"/>
    </source>
</evidence>
<dbReference type="GO" id="GO:0016301">
    <property type="term" value="F:kinase activity"/>
    <property type="evidence" value="ECO:0007669"/>
    <property type="project" value="UniProtKB-KW"/>
</dbReference>
<dbReference type="PANTHER" id="PTHR33799">
    <property type="entry name" value="PTS PERMEASE-RELATED-RELATED"/>
    <property type="match status" value="1"/>
</dbReference>
<dbReference type="PROSITE" id="PS51096">
    <property type="entry name" value="PTS_EIIA_TYPE_4"/>
    <property type="match status" value="1"/>
</dbReference>
<dbReference type="EMBL" id="AGEI01000028">
    <property type="protein sequence ID" value="EHR32563.1"/>
    <property type="molecule type" value="Genomic_DNA"/>
</dbReference>
<evidence type="ECO:0000313" key="10">
    <source>
        <dbReference type="Proteomes" id="UP000004191"/>
    </source>
</evidence>
<keyword evidence="6" id="KW-0598">Phosphotransferase system</keyword>
<dbReference type="GeneID" id="96999444"/>
<proteinExistence type="predicted"/>
<evidence type="ECO:0000259" key="8">
    <source>
        <dbReference type="PROSITE" id="PS51096"/>
    </source>
</evidence>
<dbReference type="SUPFAM" id="SSF53062">
    <property type="entry name" value="PTS system fructose IIA component-like"/>
    <property type="match status" value="1"/>
</dbReference>
<dbReference type="eggNOG" id="COG2893">
    <property type="taxonomic scope" value="Bacteria"/>
</dbReference>
<evidence type="ECO:0000256" key="5">
    <source>
        <dbReference type="ARBA" id="ARBA00022679"/>
    </source>
</evidence>
<reference evidence="9 10" key="1">
    <citation type="submission" date="2012-01" db="EMBL/GenBank/DDBJ databases">
        <title>The Genome Sequence of Helcococcus kunzii ATCC 51366.</title>
        <authorList>
            <consortium name="The Broad Institute Genome Sequencing Platform"/>
            <person name="Earl A."/>
            <person name="Ward D."/>
            <person name="Feldgarden M."/>
            <person name="Gevers D."/>
            <person name="Huys G."/>
            <person name="Young S.K."/>
            <person name="Zeng Q."/>
            <person name="Gargeya S."/>
            <person name="Fitzgerald M."/>
            <person name="Haas B."/>
            <person name="Abouelleil A."/>
            <person name="Alvarado L."/>
            <person name="Arachchi H.M."/>
            <person name="Berlin A."/>
            <person name="Chapman S.B."/>
            <person name="Gearin G."/>
            <person name="Goldberg J."/>
            <person name="Griggs A."/>
            <person name="Gujja S."/>
            <person name="Hansen M."/>
            <person name="Heiman D."/>
            <person name="Howarth C."/>
            <person name="Larimer J."/>
            <person name="Lui A."/>
            <person name="MacDonald P.J.P."/>
            <person name="McCowen C."/>
            <person name="Montmayeur A."/>
            <person name="Murphy C."/>
            <person name="Neiman D."/>
            <person name="Pearson M."/>
            <person name="Priest M."/>
            <person name="Roberts A."/>
            <person name="Saif S."/>
            <person name="Shea T."/>
            <person name="Sisk P."/>
            <person name="Stolte C."/>
            <person name="Sykes S."/>
            <person name="Wortman J."/>
            <person name="Nusbaum C."/>
            <person name="Birren B."/>
        </authorList>
    </citation>
    <scope>NUCLEOTIDE SEQUENCE [LARGE SCALE GENOMIC DNA]</scope>
    <source>
        <strain evidence="9 10">ATCC 51366</strain>
    </source>
</reference>
<dbReference type="PATRIC" id="fig|883114.3.peg.1492"/>
<dbReference type="CDD" id="cd00006">
    <property type="entry name" value="PTS_IIA_man"/>
    <property type="match status" value="1"/>
</dbReference>
<comment type="subcellular location">
    <subcellularLocation>
        <location evidence="1">Cytoplasm</location>
    </subcellularLocation>
</comment>
<protein>
    <recommendedName>
        <fullName evidence="8">PTS EIIA type-4 domain-containing protein</fullName>
    </recommendedName>
</protein>
<dbReference type="InterPro" id="IPR051471">
    <property type="entry name" value="Bacterial_PTS_sugar_comp"/>
</dbReference>
<organism evidence="9 10">
    <name type="scientific">Helcococcus kunzii ATCC 51366</name>
    <dbReference type="NCBI Taxonomy" id="883114"/>
    <lineage>
        <taxon>Bacteria</taxon>
        <taxon>Bacillati</taxon>
        <taxon>Bacillota</taxon>
        <taxon>Tissierellia</taxon>
        <taxon>Tissierellales</taxon>
        <taxon>Peptoniphilaceae</taxon>
        <taxon>Helcococcus</taxon>
    </lineage>
</organism>
<keyword evidence="7" id="KW-0418">Kinase</keyword>
<dbReference type="PANTHER" id="PTHR33799:SF1">
    <property type="entry name" value="PTS SYSTEM MANNOSE-SPECIFIC EIIAB COMPONENT-RELATED"/>
    <property type="match status" value="1"/>
</dbReference>
<evidence type="ECO:0000313" key="9">
    <source>
        <dbReference type="EMBL" id="EHR32563.1"/>
    </source>
</evidence>
<dbReference type="InterPro" id="IPR036662">
    <property type="entry name" value="PTS_EIIA_man-typ_sf"/>
</dbReference>
<comment type="caution">
    <text evidence="9">The sequence shown here is derived from an EMBL/GenBank/DDBJ whole genome shotgun (WGS) entry which is preliminary data.</text>
</comment>
<dbReference type="GO" id="GO:0009401">
    <property type="term" value="P:phosphoenolpyruvate-dependent sugar phosphotransferase system"/>
    <property type="evidence" value="ECO:0007669"/>
    <property type="project" value="UniProtKB-KW"/>
</dbReference>
<dbReference type="Pfam" id="PF03610">
    <property type="entry name" value="EIIA-man"/>
    <property type="match status" value="1"/>
</dbReference>
<accession>H3NQ83</accession>
<keyword evidence="10" id="KW-1185">Reference proteome</keyword>
<evidence type="ECO:0000256" key="7">
    <source>
        <dbReference type="ARBA" id="ARBA00022777"/>
    </source>
</evidence>
<keyword evidence="3" id="KW-0963">Cytoplasm</keyword>
<keyword evidence="5" id="KW-0808">Transferase</keyword>
<evidence type="ECO:0000256" key="3">
    <source>
        <dbReference type="ARBA" id="ARBA00022490"/>
    </source>
</evidence>
<gene>
    <name evidence="9" type="ORF">HMPREF9709_01494</name>
</gene>
<evidence type="ECO:0000256" key="1">
    <source>
        <dbReference type="ARBA" id="ARBA00004496"/>
    </source>
</evidence>
<dbReference type="Proteomes" id="UP000004191">
    <property type="component" value="Unassembled WGS sequence"/>
</dbReference>
<dbReference type="InterPro" id="IPR033887">
    <property type="entry name" value="PTS_IIA_man"/>
</dbReference>
<dbReference type="HOGENOM" id="CLU_123235_3_0_9"/>
<dbReference type="GO" id="GO:0005737">
    <property type="term" value="C:cytoplasm"/>
    <property type="evidence" value="ECO:0007669"/>
    <property type="project" value="UniProtKB-SubCell"/>
</dbReference>
<dbReference type="Gene3D" id="3.40.50.510">
    <property type="entry name" value="Phosphotransferase system, mannose-type IIA component"/>
    <property type="match status" value="1"/>
</dbReference>
<name>H3NQ83_9FIRM</name>
<keyword evidence="2" id="KW-0813">Transport</keyword>
<dbReference type="RefSeq" id="WP_005399009.1">
    <property type="nucleotide sequence ID" value="NZ_JH601088.1"/>
</dbReference>